<comment type="caution">
    <text evidence="2">The sequence shown here is derived from an EMBL/GenBank/DDBJ whole genome shotgun (WGS) entry which is preliminary data.</text>
</comment>
<proteinExistence type="predicted"/>
<keyword evidence="3" id="KW-1185">Reference proteome</keyword>
<reference evidence="2 3" key="1">
    <citation type="submission" date="2016-09" db="EMBL/GenBank/DDBJ databases">
        <title>Aspergillus awamori IFM 58123T.</title>
        <authorList>
            <person name="Kusuya Y."/>
            <person name="Shimizu M."/>
            <person name="Takahashi H."/>
            <person name="Yaguchi T."/>
        </authorList>
    </citation>
    <scope>NUCLEOTIDE SEQUENCE [LARGE SCALE GENOMIC DNA]</scope>
    <source>
        <strain evidence="2 3">IFM 58123</strain>
    </source>
</reference>
<dbReference type="STRING" id="105351.A0A401L9B7"/>
<feature type="compositionally biased region" description="Polar residues" evidence="1">
    <location>
        <begin position="1"/>
        <end position="13"/>
    </location>
</feature>
<evidence type="ECO:0000256" key="1">
    <source>
        <dbReference type="SAM" id="MobiDB-lite"/>
    </source>
</evidence>
<accession>A0A401L9B7</accession>
<evidence type="ECO:0008006" key="4">
    <source>
        <dbReference type="Google" id="ProtNLM"/>
    </source>
</evidence>
<dbReference type="AlphaFoldDB" id="A0A401L9B7"/>
<organism evidence="2 3">
    <name type="scientific">Aspergillus awamori</name>
    <name type="common">Black koji mold</name>
    <dbReference type="NCBI Taxonomy" id="105351"/>
    <lineage>
        <taxon>Eukaryota</taxon>
        <taxon>Fungi</taxon>
        <taxon>Dikarya</taxon>
        <taxon>Ascomycota</taxon>
        <taxon>Pezizomycotina</taxon>
        <taxon>Eurotiomycetes</taxon>
        <taxon>Eurotiomycetidae</taxon>
        <taxon>Eurotiales</taxon>
        <taxon>Aspergillaceae</taxon>
        <taxon>Aspergillus</taxon>
    </lineage>
</organism>
<gene>
    <name evidence="2" type="ORF">AAWM_11028</name>
</gene>
<evidence type="ECO:0000313" key="3">
    <source>
        <dbReference type="Proteomes" id="UP000286921"/>
    </source>
</evidence>
<feature type="compositionally biased region" description="Polar residues" evidence="1">
    <location>
        <begin position="21"/>
        <end position="57"/>
    </location>
</feature>
<feature type="region of interest" description="Disordered" evidence="1">
    <location>
        <begin position="1"/>
        <end position="59"/>
    </location>
</feature>
<dbReference type="EMBL" id="BDHI01000029">
    <property type="protein sequence ID" value="GCB28143.1"/>
    <property type="molecule type" value="Genomic_DNA"/>
</dbReference>
<name>A0A401L9B7_ASPAW</name>
<evidence type="ECO:0000313" key="2">
    <source>
        <dbReference type="EMBL" id="GCB28143.1"/>
    </source>
</evidence>
<protein>
    <recommendedName>
        <fullName evidence="4">SNF2 N-terminal domain-containing protein</fullName>
    </recommendedName>
</protein>
<dbReference type="Proteomes" id="UP000286921">
    <property type="component" value="Unassembled WGS sequence"/>
</dbReference>
<sequence length="442" mass="49995">MTSFHADLSSRTAESVRHCSEPSQINLAEKNVTSQGAEQGDNSKSLDEPTTASSQGYEPTADEVQILSDVSKDGGLPALDINSGARLLVWLTPCMIAATLVFFGPEFYSRQRFNKWRETTPKKIPKKNRKRTKMMNLMGRGTADEVREAEYESLKCTISIQFQFTFVVQIKPVAFTWAIHPALSLKFDDPSQRISNHLRQFTSRHTKELRLSRVEFRFDVNTGHVDKTDSLLEASKELADGLPFLKPYNGYRSHSGDVRNFITFGQQKPYAVLCSDSACWSIMKVKYGQQKLRLIVEHDADEYVGKFAYGLFLEWRRIAGPAKFKAARRPGLRVSDSCEDVDEFTIEMQALWGSCSSQISSSLTYRRETGCTDFAGYAEDALARYKDDINRGATSKKKRKRIMWETTAAGLFDQVVADEGHMLKTISTRVHQSVARLQARPF</sequence>